<feature type="non-terminal residue" evidence="9">
    <location>
        <position position="1"/>
    </location>
</feature>
<dbReference type="Pfam" id="PF00083">
    <property type="entry name" value="Sugar_tr"/>
    <property type="match status" value="1"/>
</dbReference>
<evidence type="ECO:0000256" key="8">
    <source>
        <dbReference type="SAM" id="Phobius"/>
    </source>
</evidence>
<accession>H9V3F1</accession>
<feature type="transmembrane region" description="Helical" evidence="8">
    <location>
        <begin position="6"/>
        <end position="23"/>
    </location>
</feature>
<reference evidence="9" key="1">
    <citation type="submission" date="2008-08" db="EMBL/GenBank/DDBJ databases">
        <title>Nucleotide Diversity and Divergence in the Loblolly Pine Gene Space.</title>
        <authorList>
            <person name="Neale D.B."/>
            <person name="Wegrzyn J.L."/>
            <person name="Lee J.M."/>
            <person name="Eckert A.J."/>
            <person name="Liechty J.D."/>
            <person name="Stevens K.A."/>
            <person name="Langley C.H."/>
        </authorList>
    </citation>
    <scope>NUCLEOTIDE SEQUENCE</scope>
    <source>
        <strain evidence="9">5752</strain>
        <strain evidence="11">5761</strain>
        <strain evidence="10">5762</strain>
        <strain evidence="12">5766</strain>
        <tissue evidence="9">Megagametophyte</tissue>
    </source>
</reference>
<evidence type="ECO:0000256" key="3">
    <source>
        <dbReference type="ARBA" id="ARBA00022448"/>
    </source>
</evidence>
<comment type="similarity">
    <text evidence="2">Belongs to the major facilitator superfamily. Sugar transporter (TC 2.A.1.1) family.</text>
</comment>
<dbReference type="EMBL" id="FJ087439">
    <property type="protein sequence ID" value="AFG44296.1"/>
    <property type="molecule type" value="Genomic_DNA"/>
</dbReference>
<evidence type="ECO:0000313" key="11">
    <source>
        <dbReference type="EMBL" id="AFG44302.1"/>
    </source>
</evidence>
<evidence type="ECO:0000256" key="6">
    <source>
        <dbReference type="ARBA" id="ARBA00023136"/>
    </source>
</evidence>
<dbReference type="GO" id="GO:0016020">
    <property type="term" value="C:membrane"/>
    <property type="evidence" value="ECO:0007669"/>
    <property type="project" value="UniProtKB-SubCell"/>
</dbReference>
<name>H9V3F1_PINTA</name>
<dbReference type="InterPro" id="IPR036259">
    <property type="entry name" value="MFS_trans_sf"/>
</dbReference>
<organism evidence="9">
    <name type="scientific">Pinus taeda</name>
    <name type="common">Loblolly pine</name>
    <dbReference type="NCBI Taxonomy" id="3352"/>
    <lineage>
        <taxon>Eukaryota</taxon>
        <taxon>Viridiplantae</taxon>
        <taxon>Streptophyta</taxon>
        <taxon>Embryophyta</taxon>
        <taxon>Tracheophyta</taxon>
        <taxon>Spermatophyta</taxon>
        <taxon>Pinopsida</taxon>
        <taxon>Pinidae</taxon>
        <taxon>Conifers I</taxon>
        <taxon>Pinales</taxon>
        <taxon>Pinaceae</taxon>
        <taxon>Pinus</taxon>
        <taxon>Pinus subgen. Pinus</taxon>
    </lineage>
</organism>
<evidence type="ECO:0000256" key="1">
    <source>
        <dbReference type="ARBA" id="ARBA00004370"/>
    </source>
</evidence>
<keyword evidence="5 8" id="KW-1133">Transmembrane helix</keyword>
<proteinExistence type="inferred from homology"/>
<keyword evidence="3" id="KW-0813">Transport</keyword>
<dbReference type="EMBL" id="FJ087435">
    <property type="protein sequence ID" value="AFG44309.1"/>
    <property type="molecule type" value="Genomic_DNA"/>
</dbReference>
<sequence length="81" mass="9457">IFLFYAAWTVIMTLFVYFLLPETKNVPIEEMTRIWQEHWFWSKMKLDYSAPVGGPVKSSNQKNVESVENGIPTSSNTQQQK</sequence>
<keyword evidence="6 8" id="KW-0472">Membrane</keyword>
<evidence type="ECO:0000313" key="9">
    <source>
        <dbReference type="EMBL" id="AFG44294.1"/>
    </source>
</evidence>
<evidence type="ECO:0008006" key="13">
    <source>
        <dbReference type="Google" id="ProtNLM"/>
    </source>
</evidence>
<dbReference type="Gene3D" id="1.20.1250.20">
    <property type="entry name" value="MFS general substrate transporter like domains"/>
    <property type="match status" value="1"/>
</dbReference>
<feature type="compositionally biased region" description="Polar residues" evidence="7">
    <location>
        <begin position="57"/>
        <end position="81"/>
    </location>
</feature>
<dbReference type="AlphaFoldDB" id="H9V3F1"/>
<evidence type="ECO:0000256" key="7">
    <source>
        <dbReference type="SAM" id="MobiDB-lite"/>
    </source>
</evidence>
<feature type="region of interest" description="Disordered" evidence="7">
    <location>
        <begin position="52"/>
        <end position="81"/>
    </location>
</feature>
<dbReference type="InterPro" id="IPR005828">
    <property type="entry name" value="MFS_sugar_transport-like"/>
</dbReference>
<dbReference type="PANTHER" id="PTHR23500">
    <property type="entry name" value="SOLUTE CARRIER FAMILY 2, FACILITATED GLUCOSE TRANSPORTER"/>
    <property type="match status" value="1"/>
</dbReference>
<evidence type="ECO:0000313" key="12">
    <source>
        <dbReference type="EMBL" id="AFG44309.1"/>
    </source>
</evidence>
<comment type="subcellular location">
    <subcellularLocation>
        <location evidence="1">Membrane</location>
    </subcellularLocation>
</comment>
<dbReference type="InterPro" id="IPR045262">
    <property type="entry name" value="STP/PLT_plant"/>
</dbReference>
<gene>
    <name evidence="9" type="ORF">1_3_01</name>
</gene>
<protein>
    <recommendedName>
        <fullName evidence="13">Major facilitator superfamily (MFS) profile domain-containing protein</fullName>
    </recommendedName>
</protein>
<keyword evidence="4 8" id="KW-0812">Transmembrane</keyword>
<evidence type="ECO:0000256" key="4">
    <source>
        <dbReference type="ARBA" id="ARBA00022692"/>
    </source>
</evidence>
<evidence type="ECO:0000313" key="10">
    <source>
        <dbReference type="EMBL" id="AFG44296.1"/>
    </source>
</evidence>
<dbReference type="GO" id="GO:0015144">
    <property type="term" value="F:carbohydrate transmembrane transporter activity"/>
    <property type="evidence" value="ECO:0007669"/>
    <property type="project" value="InterPro"/>
</dbReference>
<dbReference type="PANTHER" id="PTHR23500:SF357">
    <property type="entry name" value="IP12678P"/>
    <property type="match status" value="1"/>
</dbReference>
<dbReference type="EMBL" id="FJ087438">
    <property type="protein sequence ID" value="AFG44302.1"/>
    <property type="molecule type" value="Genomic_DNA"/>
</dbReference>
<evidence type="ECO:0000256" key="2">
    <source>
        <dbReference type="ARBA" id="ARBA00010992"/>
    </source>
</evidence>
<dbReference type="EMBL" id="FJ087443">
    <property type="protein sequence ID" value="AFG44294.1"/>
    <property type="molecule type" value="Genomic_DNA"/>
</dbReference>
<evidence type="ECO:0000256" key="5">
    <source>
        <dbReference type="ARBA" id="ARBA00022989"/>
    </source>
</evidence>